<feature type="compositionally biased region" description="Polar residues" evidence="1">
    <location>
        <begin position="1"/>
        <end position="10"/>
    </location>
</feature>
<feature type="compositionally biased region" description="Low complexity" evidence="1">
    <location>
        <begin position="160"/>
        <end position="173"/>
    </location>
</feature>
<organism evidence="2 3">
    <name type="scientific">Coemansia spiralis</name>
    <dbReference type="NCBI Taxonomy" id="417178"/>
    <lineage>
        <taxon>Eukaryota</taxon>
        <taxon>Fungi</taxon>
        <taxon>Fungi incertae sedis</taxon>
        <taxon>Zoopagomycota</taxon>
        <taxon>Kickxellomycotina</taxon>
        <taxon>Kickxellomycetes</taxon>
        <taxon>Kickxellales</taxon>
        <taxon>Kickxellaceae</taxon>
        <taxon>Coemansia</taxon>
    </lineage>
</organism>
<protein>
    <submittedName>
        <fullName evidence="2">Uncharacterized protein</fullName>
    </submittedName>
</protein>
<dbReference type="EMBL" id="JANBTX010000131">
    <property type="protein sequence ID" value="KAJ2685874.1"/>
    <property type="molecule type" value="Genomic_DNA"/>
</dbReference>
<name>A0A9W8L425_9FUNG</name>
<dbReference type="AlphaFoldDB" id="A0A9W8L425"/>
<feature type="region of interest" description="Disordered" evidence="1">
    <location>
        <begin position="1"/>
        <end position="49"/>
    </location>
</feature>
<evidence type="ECO:0000313" key="2">
    <source>
        <dbReference type="EMBL" id="KAJ2685874.1"/>
    </source>
</evidence>
<keyword evidence="3" id="KW-1185">Reference proteome</keyword>
<reference evidence="2" key="1">
    <citation type="submission" date="2022-07" db="EMBL/GenBank/DDBJ databases">
        <title>Phylogenomic reconstructions and comparative analyses of Kickxellomycotina fungi.</title>
        <authorList>
            <person name="Reynolds N.K."/>
            <person name="Stajich J.E."/>
            <person name="Barry K."/>
            <person name="Grigoriev I.V."/>
            <person name="Crous P."/>
            <person name="Smith M.E."/>
        </authorList>
    </citation>
    <scope>NUCLEOTIDE SEQUENCE</scope>
    <source>
        <strain evidence="2">CBS 109367</strain>
    </source>
</reference>
<feature type="region of interest" description="Disordered" evidence="1">
    <location>
        <begin position="146"/>
        <end position="176"/>
    </location>
</feature>
<proteinExistence type="predicted"/>
<dbReference type="Proteomes" id="UP001151516">
    <property type="component" value="Unassembled WGS sequence"/>
</dbReference>
<gene>
    <name evidence="2" type="ORF">IWW39_003996</name>
</gene>
<dbReference type="OrthoDB" id="5545077at2759"/>
<evidence type="ECO:0000313" key="3">
    <source>
        <dbReference type="Proteomes" id="UP001151516"/>
    </source>
</evidence>
<sequence length="507" mass="53860">MSRSNNNTGRDNAPPAPASPFAAAGGSDTESTLIGSQGDAPVSAPASDVETIIGETDERPADDGFGGIQLYLLGTGFSEANAYMLGTNESDEDIEPFNGTDLSDVNEHLLAINSMDSGAASDAGDDGDAESSGFNELYNFMRTAESDSVLNPSPAPPTAGPSTARPSTAATWPGKRQRTGLVSLANAAPLVDGSNRGSISCLLPTALGHLLPTAPGHSLPTMPGCSAATVSPNWPEDEVVSARLSKILTHFTFAHVDVVEALYLQAYSCPLVPSDMAPVDFYRRLARAADSDAWVLWHKDADTNKLTSLQFLHRTDGNPEASCSNLLKRLGLDKDPSSVVLGPRLLFALVTIGVMSADVMTGELLGKIFVTVAGMRLDSLHVVTAHGIENLTDREVCELLKDWLESVAAYVASVEFTNGDMAAYFDLAKSCNEEYLDRCSSGAGQDVDIALELLGDSASYGRLFLGVGERELKIFYQYLPFLVGENTSTRTMDKLRLVSGVMFSEIE</sequence>
<evidence type="ECO:0000256" key="1">
    <source>
        <dbReference type="SAM" id="MobiDB-lite"/>
    </source>
</evidence>
<comment type="caution">
    <text evidence="2">The sequence shown here is derived from an EMBL/GenBank/DDBJ whole genome shotgun (WGS) entry which is preliminary data.</text>
</comment>
<accession>A0A9W8L425</accession>